<reference evidence="4" key="1">
    <citation type="journal article" date="2015" name="J. Biotechnol.">
        <title>The structure of the Cyberlindnera jadinii genome and its relation to Candida utilis analyzed by the occurrence of single nucleotide polymorphisms.</title>
        <authorList>
            <person name="Rupp O."/>
            <person name="Brinkrolf K."/>
            <person name="Buerth C."/>
            <person name="Kunigo M."/>
            <person name="Schneider J."/>
            <person name="Jaenicke S."/>
            <person name="Goesmann A."/>
            <person name="Puehler A."/>
            <person name="Jaeger K.-E."/>
            <person name="Ernst J.F."/>
        </authorList>
    </citation>
    <scope>NUCLEOTIDE SEQUENCE [LARGE SCALE GENOMIC DNA]</scope>
    <source>
        <strain evidence="4">ATCC 18201 / CBS 1600 / BCRC 20928 / JCM 3617 / NBRC 0987 / NRRL Y-1542</strain>
    </source>
</reference>
<dbReference type="EC" id="1.21.3.1" evidence="3"/>
<keyword evidence="1" id="KW-0408">Iron</keyword>
<dbReference type="InterPro" id="IPR005123">
    <property type="entry name" value="Oxoglu/Fe-dep_dioxygenase_dom"/>
</dbReference>
<keyword evidence="1" id="KW-0479">Metal-binding</keyword>
<dbReference type="PROSITE" id="PS51471">
    <property type="entry name" value="FE2OG_OXY"/>
    <property type="match status" value="1"/>
</dbReference>
<keyword evidence="1 3" id="KW-0560">Oxidoreductase</keyword>
<sequence>MSHNQSTVSVIDFQQFHEGTKAGKLAVGKEMVKMMREVGFMYVMNHGIPETDQRRMFEWSKKFFDLSESQKAKCSHPPEGAHHRGWSHVGKEKVVQMVFDKKEVDKLRKVPDIKESFDLGNENNKQFYNIWPDEDDIPGFKEYCQYYFKVCDATGKLFLRAIALGMGLEEEFFLPYHDESDNQLRLLHYPSTDEESLKTGKAERVASHTDFGTLTMLLQDDCGGLQVEDPFNKGTYIPAPQIKNTIIVNTGDFLMRWSNNQLISTLHRVTNPPVDSANGISKARYSIPFFIGANKDRVIDALEGTYSDTNPKRYPPITAGEYLAARLNATYN</sequence>
<organism evidence="3 4">
    <name type="scientific">Cyberlindnera jadinii (strain ATCC 18201 / CBS 1600 / BCRC 20928 / JCM 3617 / NBRC 0987 / NRRL Y-1542)</name>
    <name type="common">Torula yeast</name>
    <name type="synonym">Candida utilis</name>
    <dbReference type="NCBI Taxonomy" id="983966"/>
    <lineage>
        <taxon>Eukaryota</taxon>
        <taxon>Fungi</taxon>
        <taxon>Dikarya</taxon>
        <taxon>Ascomycota</taxon>
        <taxon>Saccharomycotina</taxon>
        <taxon>Saccharomycetes</taxon>
        <taxon>Phaffomycetales</taxon>
        <taxon>Phaffomycetaceae</taxon>
        <taxon>Cyberlindnera</taxon>
    </lineage>
</organism>
<dbReference type="InterPro" id="IPR044861">
    <property type="entry name" value="IPNS-like_FE2OG_OXY"/>
</dbReference>
<evidence type="ECO:0000313" key="4">
    <source>
        <dbReference type="Proteomes" id="UP000038830"/>
    </source>
</evidence>
<dbReference type="Pfam" id="PF03171">
    <property type="entry name" value="2OG-FeII_Oxy"/>
    <property type="match status" value="1"/>
</dbReference>
<gene>
    <name evidence="3" type="primary">pcbC</name>
    <name evidence="3" type="ORF">BN1211_0006</name>
</gene>
<dbReference type="Proteomes" id="UP000038830">
    <property type="component" value="Unassembled WGS sequence"/>
</dbReference>
<dbReference type="AlphaFoldDB" id="A0A0H5BYE7"/>
<accession>A0A0H5BYE7</accession>
<dbReference type="Pfam" id="PF14226">
    <property type="entry name" value="DIOX_N"/>
    <property type="match status" value="1"/>
</dbReference>
<evidence type="ECO:0000256" key="1">
    <source>
        <dbReference type="RuleBase" id="RU003682"/>
    </source>
</evidence>
<dbReference type="SUPFAM" id="SSF51197">
    <property type="entry name" value="Clavaminate synthase-like"/>
    <property type="match status" value="1"/>
</dbReference>
<dbReference type="PRINTS" id="PR00682">
    <property type="entry name" value="IPNSYNTHASE"/>
</dbReference>
<dbReference type="Gene3D" id="2.60.120.330">
    <property type="entry name" value="B-lactam Antibiotic, Isopenicillin N Synthase, Chain"/>
    <property type="match status" value="1"/>
</dbReference>
<dbReference type="InterPro" id="IPR026992">
    <property type="entry name" value="DIOX_N"/>
</dbReference>
<dbReference type="InterPro" id="IPR050231">
    <property type="entry name" value="Iron_ascorbate_oxido_reductase"/>
</dbReference>
<comment type="similarity">
    <text evidence="1">Belongs to the iron/ascorbate-dependent oxidoreductase family.</text>
</comment>
<dbReference type="GO" id="GO:0046872">
    <property type="term" value="F:metal ion binding"/>
    <property type="evidence" value="ECO:0007669"/>
    <property type="project" value="UniProtKB-KW"/>
</dbReference>
<dbReference type="GO" id="GO:0044283">
    <property type="term" value="P:small molecule biosynthetic process"/>
    <property type="evidence" value="ECO:0007669"/>
    <property type="project" value="UniProtKB-ARBA"/>
</dbReference>
<evidence type="ECO:0000259" key="2">
    <source>
        <dbReference type="PROSITE" id="PS51471"/>
    </source>
</evidence>
<dbReference type="EMBL" id="CDQK01000001">
    <property type="protein sequence ID" value="CEP20217.1"/>
    <property type="molecule type" value="Genomic_DNA"/>
</dbReference>
<dbReference type="PANTHER" id="PTHR47990">
    <property type="entry name" value="2-OXOGLUTARATE (2OG) AND FE(II)-DEPENDENT OXYGENASE SUPERFAMILY PROTEIN-RELATED"/>
    <property type="match status" value="1"/>
</dbReference>
<protein>
    <submittedName>
        <fullName evidence="3">PcbC protein</fullName>
        <ecNumber evidence="3">1.21.3.1</ecNumber>
    </submittedName>
</protein>
<dbReference type="GO" id="GO:0016216">
    <property type="term" value="F:isopenicillin-N synthase activity"/>
    <property type="evidence" value="ECO:0007669"/>
    <property type="project" value="UniProtKB-EC"/>
</dbReference>
<name>A0A0H5BYE7_CYBJN</name>
<feature type="domain" description="Fe2OG dioxygenase" evidence="2">
    <location>
        <begin position="180"/>
        <end position="293"/>
    </location>
</feature>
<proteinExistence type="inferred from homology"/>
<dbReference type="InterPro" id="IPR027443">
    <property type="entry name" value="IPNS-like_sf"/>
</dbReference>
<evidence type="ECO:0000313" key="3">
    <source>
        <dbReference type="EMBL" id="CEP20217.1"/>
    </source>
</evidence>